<dbReference type="AlphaFoldDB" id="A0A4R5YLV6"/>
<dbReference type="EMBL" id="SMZT01000001">
    <property type="protein sequence ID" value="TDL46504.1"/>
    <property type="molecule type" value="Genomic_DNA"/>
</dbReference>
<sequence>MRVAALIYAGLLIVGALGAVAVSVYNQATSFIGPSVVLLLGAVVFFAAQRQGQGSSRNPSDQTAAARPRRPGLDGSFRRFALALTGASVGIALAMFALIEVSRLQHPTGFPFLPAGIFLLGCLLAFLGAALIVVDAVYFHRTGRRF</sequence>
<organism evidence="3 4">
    <name type="scientific">Kocuria rosea</name>
    <name type="common">Deinococcus erythromyxa</name>
    <name type="synonym">Micrococcus rubens</name>
    <dbReference type="NCBI Taxonomy" id="1275"/>
    <lineage>
        <taxon>Bacteria</taxon>
        <taxon>Bacillati</taxon>
        <taxon>Actinomycetota</taxon>
        <taxon>Actinomycetes</taxon>
        <taxon>Micrococcales</taxon>
        <taxon>Micrococcaceae</taxon>
        <taxon>Kocuria</taxon>
    </lineage>
</organism>
<dbReference type="GeneID" id="64345835"/>
<accession>A0A4R5YLV6</accession>
<dbReference type="Proteomes" id="UP000295163">
    <property type="component" value="Unassembled WGS sequence"/>
</dbReference>
<feature type="region of interest" description="Disordered" evidence="1">
    <location>
        <begin position="52"/>
        <end position="71"/>
    </location>
</feature>
<evidence type="ECO:0008006" key="5">
    <source>
        <dbReference type="Google" id="ProtNLM"/>
    </source>
</evidence>
<feature type="transmembrane region" description="Helical" evidence="2">
    <location>
        <begin position="28"/>
        <end position="48"/>
    </location>
</feature>
<proteinExistence type="predicted"/>
<comment type="caution">
    <text evidence="3">The sequence shown here is derived from an EMBL/GenBank/DDBJ whole genome shotgun (WGS) entry which is preliminary data.</text>
</comment>
<evidence type="ECO:0000313" key="4">
    <source>
        <dbReference type="Proteomes" id="UP000295163"/>
    </source>
</evidence>
<protein>
    <recommendedName>
        <fullName evidence="5">DUF3180 domain-containing protein</fullName>
    </recommendedName>
</protein>
<evidence type="ECO:0000256" key="2">
    <source>
        <dbReference type="SAM" id="Phobius"/>
    </source>
</evidence>
<keyword evidence="2" id="KW-1133">Transmembrane helix</keyword>
<keyword evidence="2" id="KW-0812">Transmembrane</keyword>
<reference evidence="3 4" key="1">
    <citation type="submission" date="2019-03" db="EMBL/GenBank/DDBJ databases">
        <title>Genome Sequencing and Assembly of Various Microbes Isolated from Partially Reclaimed Soil and Acid Mine Drainage (AMD) Site.</title>
        <authorList>
            <person name="Steinbock B."/>
            <person name="Bechtold R."/>
            <person name="Sevigny J.L."/>
            <person name="Thomas D."/>
            <person name="Cuthill L.R."/>
            <person name="Aveiro Johannsen E.J."/>
            <person name="Thomas K."/>
            <person name="Ghosh A."/>
        </authorList>
    </citation>
    <scope>NUCLEOTIDE SEQUENCE [LARGE SCALE GENOMIC DNA]</scope>
    <source>
        <strain evidence="3 4">S-A3</strain>
    </source>
</reference>
<evidence type="ECO:0000256" key="1">
    <source>
        <dbReference type="SAM" id="MobiDB-lite"/>
    </source>
</evidence>
<gene>
    <name evidence="3" type="ORF">E2R59_00315</name>
</gene>
<evidence type="ECO:0000313" key="3">
    <source>
        <dbReference type="EMBL" id="TDL46504.1"/>
    </source>
</evidence>
<feature type="transmembrane region" description="Helical" evidence="2">
    <location>
        <begin position="111"/>
        <end position="139"/>
    </location>
</feature>
<keyword evidence="2" id="KW-0472">Membrane</keyword>
<feature type="compositionally biased region" description="Polar residues" evidence="1">
    <location>
        <begin position="52"/>
        <end position="63"/>
    </location>
</feature>
<dbReference type="RefSeq" id="WP_133408783.1">
    <property type="nucleotide sequence ID" value="NZ_SMZT01000001.1"/>
</dbReference>
<feature type="transmembrane region" description="Helical" evidence="2">
    <location>
        <begin position="80"/>
        <end position="99"/>
    </location>
</feature>
<name>A0A4R5YLV6_KOCRO</name>